<protein>
    <recommendedName>
        <fullName evidence="9">HORMA domain-containing protein</fullName>
    </recommendedName>
</protein>
<keyword evidence="4" id="KW-0498">Mitosis</keyword>
<comment type="caution">
    <text evidence="10">The sequence shown here is derived from an EMBL/GenBank/DDBJ whole genome shotgun (WGS) entry which is preliminary data.</text>
</comment>
<dbReference type="InterPro" id="IPR003511">
    <property type="entry name" value="HORMA_dom"/>
</dbReference>
<sequence length="853" mass="93370">MVLYRERESHGCCSEGRNEVAQCPSFRLSAAEPLPNTVSIISKLPIIAPLDVALSPSFRPEGRSTRMDLTSLSSEGAFGEAIGETVEEGIMNDSLHVTTGQRRAASPRSDGHVYDVQPRVRHGEKPHRYHGDSKPDAGSQSSFVGPYRGSYGLLVPSAAMEACEPHPRPDMYGLGIRFTFYMQWFSALYFNHIGQEVLPAVRLLGLCLSIAATTALLIQISRLDSTDSETSGIPSAMAPAPLDPAGIYIVLLLSTGTYMFLVPVYLFRPVTCWNPRYNPLSWSKERQVRVFRLTEWALVVTAASTAVWFFTTHVPGLHREGRCHQYGFLFSPMPLDGNAGFLAFNAAVYLLMLLVCLGKALWRVFCDRRVSERTRHERGDLRLPQGLIDALSRVQLLSDLTVFSVLIVAVELSIQWNEISGVNELDTVAQLVPPLIAASVMLRADISIVWEETAAARVLEFDVVVVRRRVSLDGEVQRREIREGLGAGVGAGAPAQGSPRAASPSQAGIGHWLRCGSTTVGTVDPCTVNSPAPRNHHVNRPSPSPSKQKKRHPTLPHPASPLISDLDHLTILRHPRDRTESIIPIRRPAMSSKEASSTAKDKDKSKVHKLSLKGSSRLVAEFFQYSIHTILFQRGVYPAEDFTACASPPSSSNPFDVRLLTGDFSVKKYGLNMLVSADDQVKAYIKKIMSQLDKWMVGGKISKLVIVITDKDTGEHVERWQFDVQISQPPPKSKSSKSASKPAAGQQDQENASPAGAGGSAQPPPDNKTEAEIQAEIAAIFRQITASVTFLPQLSGDCTFNVLVYADADSDVPVEWGDSDAKEIANGEHVQLRGFSTANHRVDTIVSYRLGDS</sequence>
<dbReference type="PANTHER" id="PTHR11842">
    <property type="entry name" value="MITOTIC SPINDLE ASSEMBLY CHECKPOINT PROTEIN MAD2"/>
    <property type="match status" value="1"/>
</dbReference>
<feature type="transmembrane region" description="Helical" evidence="8">
    <location>
        <begin position="288"/>
        <end position="310"/>
    </location>
</feature>
<evidence type="ECO:0000256" key="7">
    <source>
        <dbReference type="SAM" id="MobiDB-lite"/>
    </source>
</evidence>
<evidence type="ECO:0000256" key="3">
    <source>
        <dbReference type="ARBA" id="ARBA00022618"/>
    </source>
</evidence>
<keyword evidence="11" id="KW-1185">Reference proteome</keyword>
<feature type="transmembrane region" description="Helical" evidence="8">
    <location>
        <begin position="339"/>
        <end position="362"/>
    </location>
</feature>
<evidence type="ECO:0000256" key="2">
    <source>
        <dbReference type="ARBA" id="ARBA00010348"/>
    </source>
</evidence>
<feature type="domain" description="HORMA" evidence="9">
    <location>
        <begin position="613"/>
        <end position="846"/>
    </location>
</feature>
<evidence type="ECO:0000256" key="1">
    <source>
        <dbReference type="ARBA" id="ARBA00004123"/>
    </source>
</evidence>
<keyword evidence="8" id="KW-1133">Transmembrane helix</keyword>
<dbReference type="PROSITE" id="PS50815">
    <property type="entry name" value="HORMA"/>
    <property type="match status" value="1"/>
</dbReference>
<evidence type="ECO:0000313" key="11">
    <source>
        <dbReference type="Proteomes" id="UP001287286"/>
    </source>
</evidence>
<reference evidence="10 11" key="1">
    <citation type="journal article" date="2024" name="Microbiol. Resour. Announc.">
        <title>Genome annotations for the ascomycete fungi Trichoderma harzianum, Trichoderma aggressivum, and Purpureocillium lilacinum.</title>
        <authorList>
            <person name="Beijen E.P.W."/>
            <person name="Ohm R.A."/>
        </authorList>
    </citation>
    <scope>NUCLEOTIDE SEQUENCE [LARGE SCALE GENOMIC DNA]</scope>
    <source>
        <strain evidence="10 11">CBS 150709</strain>
    </source>
</reference>
<feature type="region of interest" description="Disordered" evidence="7">
    <location>
        <begin position="526"/>
        <end position="563"/>
    </location>
</feature>
<feature type="compositionally biased region" description="Basic residues" evidence="7">
    <location>
        <begin position="119"/>
        <end position="128"/>
    </location>
</feature>
<evidence type="ECO:0000256" key="4">
    <source>
        <dbReference type="ARBA" id="ARBA00022776"/>
    </source>
</evidence>
<dbReference type="EMBL" id="JAWRVI010000028">
    <property type="protein sequence ID" value="KAK4088020.1"/>
    <property type="molecule type" value="Genomic_DNA"/>
</dbReference>
<dbReference type="Proteomes" id="UP001287286">
    <property type="component" value="Unassembled WGS sequence"/>
</dbReference>
<evidence type="ECO:0000256" key="6">
    <source>
        <dbReference type="ARBA" id="ARBA00023306"/>
    </source>
</evidence>
<evidence type="ECO:0000256" key="5">
    <source>
        <dbReference type="ARBA" id="ARBA00023242"/>
    </source>
</evidence>
<feature type="transmembrane region" description="Helical" evidence="8">
    <location>
        <begin position="203"/>
        <end position="221"/>
    </location>
</feature>
<feature type="region of interest" description="Disordered" evidence="7">
    <location>
        <begin position="98"/>
        <end position="141"/>
    </location>
</feature>
<dbReference type="InterPro" id="IPR036570">
    <property type="entry name" value="HORMA_dom_sf"/>
</dbReference>
<dbReference type="PANTHER" id="PTHR11842:SF11">
    <property type="entry name" value="MITOTIC SPINDLE ASSEMBLY CHECKPOINT PROTEIN MAD2A"/>
    <property type="match status" value="1"/>
</dbReference>
<keyword evidence="8" id="KW-0472">Membrane</keyword>
<keyword evidence="5" id="KW-0539">Nucleus</keyword>
<dbReference type="InterPro" id="IPR045091">
    <property type="entry name" value="Mad2-like"/>
</dbReference>
<dbReference type="Pfam" id="PF02301">
    <property type="entry name" value="HORMA"/>
    <property type="match status" value="1"/>
</dbReference>
<evidence type="ECO:0000259" key="9">
    <source>
        <dbReference type="PROSITE" id="PS50815"/>
    </source>
</evidence>
<feature type="region of interest" description="Disordered" evidence="7">
    <location>
        <begin position="487"/>
        <end position="508"/>
    </location>
</feature>
<dbReference type="Gene3D" id="3.30.900.10">
    <property type="entry name" value="HORMA domain"/>
    <property type="match status" value="1"/>
</dbReference>
<proteinExistence type="inferred from homology"/>
<accession>A0ABR0BVK4</accession>
<feature type="transmembrane region" description="Helical" evidence="8">
    <location>
        <begin position="245"/>
        <end position="267"/>
    </location>
</feature>
<feature type="region of interest" description="Disordered" evidence="7">
    <location>
        <begin position="583"/>
        <end position="607"/>
    </location>
</feature>
<keyword evidence="8" id="KW-0812">Transmembrane</keyword>
<dbReference type="SUPFAM" id="SSF56019">
    <property type="entry name" value="The spindle assembly checkpoint protein mad2"/>
    <property type="match status" value="1"/>
</dbReference>
<evidence type="ECO:0000313" key="10">
    <source>
        <dbReference type="EMBL" id="KAK4088020.1"/>
    </source>
</evidence>
<comment type="similarity">
    <text evidence="2">Belongs to the MAD2 family.</text>
</comment>
<comment type="subcellular location">
    <subcellularLocation>
        <location evidence="1">Nucleus</location>
    </subcellularLocation>
</comment>
<evidence type="ECO:0000256" key="8">
    <source>
        <dbReference type="SAM" id="Phobius"/>
    </source>
</evidence>
<feature type="region of interest" description="Disordered" evidence="7">
    <location>
        <begin position="722"/>
        <end position="769"/>
    </location>
</feature>
<organism evidence="10 11">
    <name type="scientific">Purpureocillium lilacinum</name>
    <name type="common">Paecilomyces lilacinus</name>
    <dbReference type="NCBI Taxonomy" id="33203"/>
    <lineage>
        <taxon>Eukaryota</taxon>
        <taxon>Fungi</taxon>
        <taxon>Dikarya</taxon>
        <taxon>Ascomycota</taxon>
        <taxon>Pezizomycotina</taxon>
        <taxon>Sordariomycetes</taxon>
        <taxon>Hypocreomycetidae</taxon>
        <taxon>Hypocreales</taxon>
        <taxon>Ophiocordycipitaceae</taxon>
        <taxon>Purpureocillium</taxon>
    </lineage>
</organism>
<name>A0ABR0BVK4_PURLI</name>
<gene>
    <name evidence="10" type="ORF">Purlil1_7778</name>
</gene>
<keyword evidence="3" id="KW-0132">Cell division</keyword>
<keyword evidence="6" id="KW-0131">Cell cycle</keyword>